<keyword evidence="1" id="KW-0805">Transcription regulation</keyword>
<keyword evidence="8" id="KW-1185">Reference proteome</keyword>
<evidence type="ECO:0000313" key="5">
    <source>
        <dbReference type="EMBL" id="PSK87544.1"/>
    </source>
</evidence>
<sequence length="256" mass="28220">MAGISDGSRTGQGDGRRIVRRRRMHEDLVEMLATDICDGVYPVGDCLPSERALMEEFGVSRLTVREATAALEARGLIETRPGSRARVCGPRTDFLLTMLSQTATFYLRQPGGLTSFSEVRQLVETGVVRLAAQRATKQDIQDLKERLDANRAAIGDTAQFGATDMEFHAAIAAIVGNPILSGFFRALDRWLQEVRTTSLRLDGQTETAYRAHVEIYEAIAAKDPDRADRAMRHHLEQLQSIYPEALAADADKDSAA</sequence>
<evidence type="ECO:0000313" key="6">
    <source>
        <dbReference type="EMBL" id="SLN30928.1"/>
    </source>
</evidence>
<accession>A0A1X6YTC9</accession>
<evidence type="ECO:0000256" key="1">
    <source>
        <dbReference type="ARBA" id="ARBA00023015"/>
    </source>
</evidence>
<dbReference type="RefSeq" id="WP_207569227.1">
    <property type="nucleotide sequence ID" value="NZ_FWFY01000003.1"/>
</dbReference>
<dbReference type="AlphaFoldDB" id="A0A1X6YTC9"/>
<dbReference type="PROSITE" id="PS50949">
    <property type="entry name" value="HTH_GNTR"/>
    <property type="match status" value="1"/>
</dbReference>
<dbReference type="InterPro" id="IPR000524">
    <property type="entry name" value="Tscrpt_reg_HTH_GntR"/>
</dbReference>
<proteinExistence type="predicted"/>
<dbReference type="SMART" id="SM00345">
    <property type="entry name" value="HTH_GNTR"/>
    <property type="match status" value="1"/>
</dbReference>
<dbReference type="Gene3D" id="1.10.10.10">
    <property type="entry name" value="Winged helix-like DNA-binding domain superfamily/Winged helix DNA-binding domain"/>
    <property type="match status" value="1"/>
</dbReference>
<dbReference type="Gene3D" id="1.20.120.530">
    <property type="entry name" value="GntR ligand-binding domain-like"/>
    <property type="match status" value="1"/>
</dbReference>
<dbReference type="GO" id="GO:0003700">
    <property type="term" value="F:DNA-binding transcription factor activity"/>
    <property type="evidence" value="ECO:0007669"/>
    <property type="project" value="InterPro"/>
</dbReference>
<dbReference type="Proteomes" id="UP000193495">
    <property type="component" value="Unassembled WGS sequence"/>
</dbReference>
<dbReference type="SMART" id="SM00895">
    <property type="entry name" value="FCD"/>
    <property type="match status" value="1"/>
</dbReference>
<dbReference type="CDD" id="cd07377">
    <property type="entry name" value="WHTH_GntR"/>
    <property type="match status" value="1"/>
</dbReference>
<dbReference type="SUPFAM" id="SSF48008">
    <property type="entry name" value="GntR ligand-binding domain-like"/>
    <property type="match status" value="1"/>
</dbReference>
<evidence type="ECO:0000259" key="4">
    <source>
        <dbReference type="PROSITE" id="PS50949"/>
    </source>
</evidence>
<dbReference type="InterPro" id="IPR011711">
    <property type="entry name" value="GntR_C"/>
</dbReference>
<dbReference type="Pfam" id="PF00392">
    <property type="entry name" value="GntR"/>
    <property type="match status" value="1"/>
</dbReference>
<dbReference type="InterPro" id="IPR036388">
    <property type="entry name" value="WH-like_DNA-bd_sf"/>
</dbReference>
<gene>
    <name evidence="6" type="primary">lutR_1</name>
    <name evidence="5" type="ORF">CLV79_10223</name>
    <name evidence="6" type="ORF">LOS8367_01107</name>
</gene>
<organism evidence="6 7">
    <name type="scientific">Limimaricola soesokkakensis</name>
    <dbReference type="NCBI Taxonomy" id="1343159"/>
    <lineage>
        <taxon>Bacteria</taxon>
        <taxon>Pseudomonadati</taxon>
        <taxon>Pseudomonadota</taxon>
        <taxon>Alphaproteobacteria</taxon>
        <taxon>Rhodobacterales</taxon>
        <taxon>Paracoccaceae</taxon>
        <taxon>Limimaricola</taxon>
    </lineage>
</organism>
<dbReference type="EMBL" id="FWFY01000003">
    <property type="protein sequence ID" value="SLN30928.1"/>
    <property type="molecule type" value="Genomic_DNA"/>
</dbReference>
<dbReference type="InterPro" id="IPR008920">
    <property type="entry name" value="TF_FadR/GntR_C"/>
</dbReference>
<dbReference type="EMBL" id="PYGB01000002">
    <property type="protein sequence ID" value="PSK87544.1"/>
    <property type="molecule type" value="Genomic_DNA"/>
</dbReference>
<dbReference type="GO" id="GO:0003677">
    <property type="term" value="F:DNA binding"/>
    <property type="evidence" value="ECO:0007669"/>
    <property type="project" value="UniProtKB-KW"/>
</dbReference>
<evidence type="ECO:0000313" key="7">
    <source>
        <dbReference type="Proteomes" id="UP000193495"/>
    </source>
</evidence>
<protein>
    <submittedName>
        <fullName evidence="5">GntR family transcriptional regulator</fullName>
    </submittedName>
    <submittedName>
        <fullName evidence="6">HTH-type transcriptional regulator LutR</fullName>
    </submittedName>
</protein>
<dbReference type="PRINTS" id="PR00035">
    <property type="entry name" value="HTHGNTR"/>
</dbReference>
<name>A0A1X6YTC9_9RHOB</name>
<evidence type="ECO:0000256" key="3">
    <source>
        <dbReference type="ARBA" id="ARBA00023163"/>
    </source>
</evidence>
<dbReference type="SUPFAM" id="SSF46785">
    <property type="entry name" value="Winged helix' DNA-binding domain"/>
    <property type="match status" value="1"/>
</dbReference>
<reference evidence="6 7" key="1">
    <citation type="submission" date="2017-03" db="EMBL/GenBank/DDBJ databases">
        <authorList>
            <person name="Afonso C.L."/>
            <person name="Miller P.J."/>
            <person name="Scott M.A."/>
            <person name="Spackman E."/>
            <person name="Goraichik I."/>
            <person name="Dimitrov K.M."/>
            <person name="Suarez D.L."/>
            <person name="Swayne D.E."/>
        </authorList>
    </citation>
    <scope>NUCLEOTIDE SEQUENCE [LARGE SCALE GENOMIC DNA]</scope>
    <source>
        <strain evidence="6 7">CECT 8367</strain>
    </source>
</reference>
<dbReference type="Pfam" id="PF07729">
    <property type="entry name" value="FCD"/>
    <property type="match status" value="1"/>
</dbReference>
<keyword evidence="3" id="KW-0804">Transcription</keyword>
<dbReference type="InterPro" id="IPR036390">
    <property type="entry name" value="WH_DNA-bd_sf"/>
</dbReference>
<dbReference type="Proteomes" id="UP000240624">
    <property type="component" value="Unassembled WGS sequence"/>
</dbReference>
<evidence type="ECO:0000313" key="8">
    <source>
        <dbReference type="Proteomes" id="UP000240624"/>
    </source>
</evidence>
<evidence type="ECO:0000256" key="2">
    <source>
        <dbReference type="ARBA" id="ARBA00023125"/>
    </source>
</evidence>
<dbReference type="PANTHER" id="PTHR43537:SF5">
    <property type="entry name" value="UXU OPERON TRANSCRIPTIONAL REGULATOR"/>
    <property type="match status" value="1"/>
</dbReference>
<feature type="domain" description="HTH gntR-type" evidence="4">
    <location>
        <begin position="22"/>
        <end position="90"/>
    </location>
</feature>
<keyword evidence="2" id="KW-0238">DNA-binding</keyword>
<reference evidence="5 8" key="2">
    <citation type="submission" date="2018-03" db="EMBL/GenBank/DDBJ databases">
        <title>Genomic Encyclopedia of Archaeal and Bacterial Type Strains, Phase II (KMG-II): from individual species to whole genera.</title>
        <authorList>
            <person name="Goeker M."/>
        </authorList>
    </citation>
    <scope>NUCLEOTIDE SEQUENCE [LARGE SCALE GENOMIC DNA]</scope>
    <source>
        <strain evidence="5 8">DSM 29956</strain>
    </source>
</reference>
<dbReference type="PANTHER" id="PTHR43537">
    <property type="entry name" value="TRANSCRIPTIONAL REGULATOR, GNTR FAMILY"/>
    <property type="match status" value="1"/>
</dbReference>